<reference evidence="1" key="1">
    <citation type="submission" date="2021-01" db="EMBL/GenBank/DDBJ databases">
        <authorList>
            <person name="Corre E."/>
            <person name="Pelletier E."/>
            <person name="Niang G."/>
            <person name="Scheremetjew M."/>
            <person name="Finn R."/>
            <person name="Kale V."/>
            <person name="Holt S."/>
            <person name="Cochrane G."/>
            <person name="Meng A."/>
            <person name="Brown T."/>
            <person name="Cohen L."/>
        </authorList>
    </citation>
    <scope>NUCLEOTIDE SEQUENCE</scope>
    <source>
        <strain evidence="1">CCMP1594</strain>
    </source>
</reference>
<organism evidence="1">
    <name type="scientific">Eutreptiella gymnastica</name>
    <dbReference type="NCBI Taxonomy" id="73025"/>
    <lineage>
        <taxon>Eukaryota</taxon>
        <taxon>Discoba</taxon>
        <taxon>Euglenozoa</taxon>
        <taxon>Euglenida</taxon>
        <taxon>Spirocuta</taxon>
        <taxon>Euglenophyceae</taxon>
        <taxon>Eutreptiales</taxon>
        <taxon>Eutreptiaceae</taxon>
        <taxon>Eutreptiella</taxon>
    </lineage>
</organism>
<dbReference type="AlphaFoldDB" id="A0A7S4CM89"/>
<proteinExistence type="predicted"/>
<sequence>MALAGGAWQTKANRIAALELHSSEGRHGGRGTNCVAADQINLWPRGEFQSVPAQWVVHRTHIPWFQGRPADAHPWERYLRRGHSWEGTPLGRGNPERVDELRYDFWALPPMRGHARRRCTVWHP</sequence>
<dbReference type="EMBL" id="HBJA01036084">
    <property type="protein sequence ID" value="CAE0801088.1"/>
    <property type="molecule type" value="Transcribed_RNA"/>
</dbReference>
<protein>
    <submittedName>
        <fullName evidence="1">Uncharacterized protein</fullName>
    </submittedName>
</protein>
<gene>
    <name evidence="1" type="ORF">EGYM00163_LOCUS12209</name>
</gene>
<accession>A0A7S4CM89</accession>
<name>A0A7S4CM89_9EUGL</name>
<evidence type="ECO:0000313" key="1">
    <source>
        <dbReference type="EMBL" id="CAE0801088.1"/>
    </source>
</evidence>